<accession>A0ABP1R437</accession>
<comment type="caution">
    <text evidence="2">The sequence shown here is derived from an EMBL/GenBank/DDBJ whole genome shotgun (WGS) entry which is preliminary data.</text>
</comment>
<dbReference type="Proteomes" id="UP001642540">
    <property type="component" value="Unassembled WGS sequence"/>
</dbReference>
<dbReference type="InterPro" id="IPR027095">
    <property type="entry name" value="Golgin-45"/>
</dbReference>
<dbReference type="PANTHER" id="PTHR13066">
    <property type="entry name" value="BASIC LEUCINE ZIPPER NUCLEAR FACTOR 1 BLZF1 PROTEIN"/>
    <property type="match status" value="1"/>
</dbReference>
<keyword evidence="3" id="KW-1185">Reference proteome</keyword>
<feature type="compositionally biased region" description="Low complexity" evidence="1">
    <location>
        <begin position="68"/>
        <end position="102"/>
    </location>
</feature>
<dbReference type="EMBL" id="CAXLJM020000057">
    <property type="protein sequence ID" value="CAL8118826.1"/>
    <property type="molecule type" value="Genomic_DNA"/>
</dbReference>
<organism evidence="2 3">
    <name type="scientific">Orchesella dallaii</name>
    <dbReference type="NCBI Taxonomy" id="48710"/>
    <lineage>
        <taxon>Eukaryota</taxon>
        <taxon>Metazoa</taxon>
        <taxon>Ecdysozoa</taxon>
        <taxon>Arthropoda</taxon>
        <taxon>Hexapoda</taxon>
        <taxon>Collembola</taxon>
        <taxon>Entomobryomorpha</taxon>
        <taxon>Entomobryoidea</taxon>
        <taxon>Orchesellidae</taxon>
        <taxon>Orchesellinae</taxon>
        <taxon>Orchesella</taxon>
    </lineage>
</organism>
<gene>
    <name evidence="2" type="ORF">ODALV1_LOCUS18290</name>
</gene>
<feature type="region of interest" description="Disordered" evidence="1">
    <location>
        <begin position="192"/>
        <end position="211"/>
    </location>
</feature>
<evidence type="ECO:0000313" key="2">
    <source>
        <dbReference type="EMBL" id="CAL8118826.1"/>
    </source>
</evidence>
<feature type="compositionally biased region" description="Polar residues" evidence="1">
    <location>
        <begin position="45"/>
        <end position="58"/>
    </location>
</feature>
<proteinExistence type="predicted"/>
<feature type="compositionally biased region" description="Low complexity" evidence="1">
    <location>
        <begin position="112"/>
        <end position="137"/>
    </location>
</feature>
<evidence type="ECO:0000256" key="1">
    <source>
        <dbReference type="SAM" id="MobiDB-lite"/>
    </source>
</evidence>
<protein>
    <submittedName>
        <fullName evidence="2">Uncharacterized protein</fullName>
    </submittedName>
</protein>
<feature type="compositionally biased region" description="Polar residues" evidence="1">
    <location>
        <begin position="196"/>
        <end position="211"/>
    </location>
</feature>
<name>A0ABP1R437_9HEXA</name>
<sequence length="423" mass="45930">MRVGMGNLLETDSDVASISDNEKERTDGDGMESDSLLDSNKQKSGKSTEVTTVGTNSVGDKEPDKIDSSATSISGSSDVQSPSCSSTPPSSTQNQSSTTTQSCIDLNQQDGSRSGTSVSESEASSHASTAASKTTTSPRELPPRSQLIQLKPVMGRQKLSNKNSLDSSSDAMNKQKNPKFVPYEPYRCAVRPITDDGNTTKQHSRTASDTSLSSISFEIAAGNGPNNGVNDIQFEPDVLPPPPPPKNNTHALKEEERIGNRGIHEIRMKNQDQLIQKQTHSLTLLKERLKIADKDNHELHKENIRLKKLLVDSLSGDLYHSMTDDLGSASHAASTNESVDALSNEIEVWRSKFLSSCVLVEQLTRENGVLNEGLGSATNIFRDLKMTGSLTSTQYEEINAWLRVNRTSSTPPPPTKDDEPEDS</sequence>
<feature type="compositionally biased region" description="Low complexity" evidence="1">
    <location>
        <begin position="158"/>
        <end position="170"/>
    </location>
</feature>
<feature type="region of interest" description="Disordered" evidence="1">
    <location>
        <begin position="1"/>
        <end position="181"/>
    </location>
</feature>
<feature type="region of interest" description="Disordered" evidence="1">
    <location>
        <begin position="218"/>
        <end position="250"/>
    </location>
</feature>
<reference evidence="2 3" key="1">
    <citation type="submission" date="2024-08" db="EMBL/GenBank/DDBJ databases">
        <authorList>
            <person name="Cucini C."/>
            <person name="Frati F."/>
        </authorList>
    </citation>
    <scope>NUCLEOTIDE SEQUENCE [LARGE SCALE GENOMIC DNA]</scope>
</reference>
<feature type="region of interest" description="Disordered" evidence="1">
    <location>
        <begin position="404"/>
        <end position="423"/>
    </location>
</feature>
<dbReference type="PANTHER" id="PTHR13066:SF2">
    <property type="entry name" value="GOLGIN-45"/>
    <property type="match status" value="1"/>
</dbReference>
<evidence type="ECO:0000313" key="3">
    <source>
        <dbReference type="Proteomes" id="UP001642540"/>
    </source>
</evidence>